<feature type="transmembrane region" description="Helical" evidence="9">
    <location>
        <begin position="39"/>
        <end position="64"/>
    </location>
</feature>
<dbReference type="GO" id="GO:0005886">
    <property type="term" value="C:plasma membrane"/>
    <property type="evidence" value="ECO:0007669"/>
    <property type="project" value="TreeGrafter"/>
</dbReference>
<feature type="domain" description="Potassium channel" evidence="10">
    <location>
        <begin position="437"/>
        <end position="520"/>
    </location>
</feature>
<feature type="compositionally biased region" description="Low complexity" evidence="8">
    <location>
        <begin position="14"/>
        <end position="25"/>
    </location>
</feature>
<feature type="domain" description="Potassium channel" evidence="10">
    <location>
        <begin position="138"/>
        <end position="203"/>
    </location>
</feature>
<keyword evidence="3 9" id="KW-0812">Transmembrane</keyword>
<sequence length="540" mass="58888">MGPSSKGKHVQNNSTSTSTTPTSSSKCTPRKVKNCIRIFLAHLFSHVGLCILIVSYACAGAFLFERLEADKELEIRAQTNATWNQNITQFRKDCVGELWNITIKFNVLYELNWTRSVDKVLKHFEEKVANTAATDGYLTYDETESKKKWSFSGALLYAVSIITTIGYGDRVPKTEKGKVLTMFYAVIGVPLMLLWLSNIGSLMANTFKFVYSHARCSSSDSKPSRPVHNNKCATTSSSFDPPVSSQVKYSVASKTCETSLVQKNPSVRQPPQRESLKNLDPAAKKVLLECAEYNVTICEDARSRRVLQQLYTPQGVGDCEESSDSESVIDISCQGVILNEIDQTDCPHFMSLVPGSVVGVSGGPCHPSTVATSSRGGAGGNGKHSTPSKIPLLHGESGPDLVDMGMEEEPHDSPMSNDIKVSTNPRERVPISLVLAFVVAYLMVGAACFNAWEGWNLLDSAYFCFITLSTIGLGDLTPGKSLEAEKSQGAGHGQLIFCCLYLVLGLAIIAMSFNLVQEEVVAKVKDIARHIGIIRDDSEP</sequence>
<dbReference type="Proteomes" id="UP000708208">
    <property type="component" value="Unassembled WGS sequence"/>
</dbReference>
<evidence type="ECO:0000313" key="11">
    <source>
        <dbReference type="EMBL" id="CAG7727831.1"/>
    </source>
</evidence>
<dbReference type="GO" id="GO:0030322">
    <property type="term" value="P:stabilization of membrane potential"/>
    <property type="evidence" value="ECO:0007669"/>
    <property type="project" value="TreeGrafter"/>
</dbReference>
<dbReference type="OrthoDB" id="297496at2759"/>
<comment type="caution">
    <text evidence="11">The sequence shown here is derived from an EMBL/GenBank/DDBJ whole genome shotgun (WGS) entry which is preliminary data.</text>
</comment>
<evidence type="ECO:0000256" key="2">
    <source>
        <dbReference type="ARBA" id="ARBA00022448"/>
    </source>
</evidence>
<comment type="subcellular location">
    <subcellularLocation>
        <location evidence="1">Membrane</location>
        <topology evidence="1">Multi-pass membrane protein</topology>
    </subcellularLocation>
</comment>
<feature type="transmembrane region" description="Helical" evidence="9">
    <location>
        <begin position="494"/>
        <end position="516"/>
    </location>
</feature>
<gene>
    <name evidence="11" type="ORF">AFUS01_LOCUS16651</name>
</gene>
<evidence type="ECO:0000259" key="10">
    <source>
        <dbReference type="Pfam" id="PF07885"/>
    </source>
</evidence>
<accession>A0A8J2K4I6</accession>
<feature type="region of interest" description="Disordered" evidence="8">
    <location>
        <begin position="1"/>
        <end position="28"/>
    </location>
</feature>
<evidence type="ECO:0000256" key="6">
    <source>
        <dbReference type="ARBA" id="ARBA00023136"/>
    </source>
</evidence>
<protein>
    <recommendedName>
        <fullName evidence="10">Potassium channel domain-containing protein</fullName>
    </recommendedName>
</protein>
<keyword evidence="2" id="KW-0813">Transport</keyword>
<evidence type="ECO:0000256" key="9">
    <source>
        <dbReference type="SAM" id="Phobius"/>
    </source>
</evidence>
<evidence type="ECO:0000256" key="8">
    <source>
        <dbReference type="SAM" id="MobiDB-lite"/>
    </source>
</evidence>
<feature type="transmembrane region" description="Helical" evidence="9">
    <location>
        <begin position="179"/>
        <end position="197"/>
    </location>
</feature>
<evidence type="ECO:0000256" key="7">
    <source>
        <dbReference type="ARBA" id="ARBA00023303"/>
    </source>
</evidence>
<feature type="transmembrane region" description="Helical" evidence="9">
    <location>
        <begin position="149"/>
        <end position="167"/>
    </location>
</feature>
<dbReference type="GO" id="GO:0022841">
    <property type="term" value="F:potassium ion leak channel activity"/>
    <property type="evidence" value="ECO:0007669"/>
    <property type="project" value="TreeGrafter"/>
</dbReference>
<evidence type="ECO:0000313" key="12">
    <source>
        <dbReference type="Proteomes" id="UP000708208"/>
    </source>
</evidence>
<dbReference type="GO" id="GO:0015271">
    <property type="term" value="F:outward rectifier potassium channel activity"/>
    <property type="evidence" value="ECO:0007669"/>
    <property type="project" value="TreeGrafter"/>
</dbReference>
<evidence type="ECO:0000256" key="5">
    <source>
        <dbReference type="ARBA" id="ARBA00023065"/>
    </source>
</evidence>
<evidence type="ECO:0000256" key="4">
    <source>
        <dbReference type="ARBA" id="ARBA00022989"/>
    </source>
</evidence>
<keyword evidence="12" id="KW-1185">Reference proteome</keyword>
<dbReference type="InterPro" id="IPR003280">
    <property type="entry name" value="2pore_dom_K_chnl"/>
</dbReference>
<keyword evidence="5" id="KW-0406">Ion transport</keyword>
<keyword evidence="7" id="KW-0407">Ion channel</keyword>
<dbReference type="Pfam" id="PF07885">
    <property type="entry name" value="Ion_trans_2"/>
    <property type="match status" value="2"/>
</dbReference>
<feature type="region of interest" description="Disordered" evidence="8">
    <location>
        <begin position="368"/>
        <end position="394"/>
    </location>
</feature>
<keyword evidence="6 9" id="KW-0472">Membrane</keyword>
<dbReference type="PANTHER" id="PTHR11003:SF352">
    <property type="entry name" value="BCDNA.GH04802-RELATED"/>
    <property type="match status" value="1"/>
</dbReference>
<reference evidence="11" key="1">
    <citation type="submission" date="2021-06" db="EMBL/GenBank/DDBJ databases">
        <authorList>
            <person name="Hodson N. C."/>
            <person name="Mongue J. A."/>
            <person name="Jaron S. K."/>
        </authorList>
    </citation>
    <scope>NUCLEOTIDE SEQUENCE</scope>
</reference>
<feature type="transmembrane region" description="Helical" evidence="9">
    <location>
        <begin position="429"/>
        <end position="449"/>
    </location>
</feature>
<dbReference type="EMBL" id="CAJVCH010154046">
    <property type="protein sequence ID" value="CAG7727831.1"/>
    <property type="molecule type" value="Genomic_DNA"/>
</dbReference>
<evidence type="ECO:0000256" key="1">
    <source>
        <dbReference type="ARBA" id="ARBA00004141"/>
    </source>
</evidence>
<name>A0A8J2K4I6_9HEXA</name>
<feature type="region of interest" description="Disordered" evidence="8">
    <location>
        <begin position="216"/>
        <end position="235"/>
    </location>
</feature>
<keyword evidence="4 9" id="KW-1133">Transmembrane helix</keyword>
<dbReference type="InterPro" id="IPR013099">
    <property type="entry name" value="K_chnl_dom"/>
</dbReference>
<dbReference type="AlphaFoldDB" id="A0A8J2K4I6"/>
<evidence type="ECO:0000256" key="3">
    <source>
        <dbReference type="ARBA" id="ARBA00022692"/>
    </source>
</evidence>
<organism evidence="11 12">
    <name type="scientific">Allacma fusca</name>
    <dbReference type="NCBI Taxonomy" id="39272"/>
    <lineage>
        <taxon>Eukaryota</taxon>
        <taxon>Metazoa</taxon>
        <taxon>Ecdysozoa</taxon>
        <taxon>Arthropoda</taxon>
        <taxon>Hexapoda</taxon>
        <taxon>Collembola</taxon>
        <taxon>Symphypleona</taxon>
        <taxon>Sminthuridae</taxon>
        <taxon>Allacma</taxon>
    </lineage>
</organism>
<proteinExistence type="predicted"/>
<dbReference type="PANTHER" id="PTHR11003">
    <property type="entry name" value="POTASSIUM CHANNEL, SUBFAMILY K"/>
    <property type="match status" value="1"/>
</dbReference>